<proteinExistence type="predicted"/>
<dbReference type="Gene3D" id="3.30.160.670">
    <property type="match status" value="1"/>
</dbReference>
<name>A0A3M4M4G9_PSECI</name>
<gene>
    <name evidence="3" type="ORF">ALQ04_01990</name>
</gene>
<dbReference type="InterPro" id="IPR025411">
    <property type="entry name" value="DUF4136"/>
</dbReference>
<evidence type="ECO:0000256" key="1">
    <source>
        <dbReference type="SAM" id="SignalP"/>
    </source>
</evidence>
<accession>A0A3M4M4G9</accession>
<dbReference type="RefSeq" id="WP_122314992.1">
    <property type="nucleotide sequence ID" value="NZ_RBRE01000026.1"/>
</dbReference>
<keyword evidence="1" id="KW-0732">Signal</keyword>
<evidence type="ECO:0000313" key="3">
    <source>
        <dbReference type="EMBL" id="RMQ48635.1"/>
    </source>
</evidence>
<reference evidence="3 4" key="1">
    <citation type="submission" date="2018-08" db="EMBL/GenBank/DDBJ databases">
        <title>Recombination of ecologically and evolutionarily significant loci maintains genetic cohesion in the Pseudomonas syringae species complex.</title>
        <authorList>
            <person name="Dillon M."/>
            <person name="Thakur S."/>
            <person name="Almeida R.N.D."/>
            <person name="Weir B.S."/>
            <person name="Guttman D.S."/>
        </authorList>
    </citation>
    <scope>NUCLEOTIDE SEQUENCE [LARGE SCALE GENOMIC DNA]</scope>
    <source>
        <strain evidence="3 4">ICMP 3353</strain>
    </source>
</reference>
<dbReference type="PROSITE" id="PS51257">
    <property type="entry name" value="PROKAR_LIPOPROTEIN"/>
    <property type="match status" value="1"/>
</dbReference>
<protein>
    <submittedName>
        <fullName evidence="3">Lipoprotein</fullName>
    </submittedName>
</protein>
<organism evidence="3 4">
    <name type="scientific">Pseudomonas cichorii</name>
    <dbReference type="NCBI Taxonomy" id="36746"/>
    <lineage>
        <taxon>Bacteria</taxon>
        <taxon>Pseudomonadati</taxon>
        <taxon>Pseudomonadota</taxon>
        <taxon>Gammaproteobacteria</taxon>
        <taxon>Pseudomonadales</taxon>
        <taxon>Pseudomonadaceae</taxon>
        <taxon>Pseudomonas</taxon>
    </lineage>
</organism>
<dbReference type="EMBL" id="RBRE01000026">
    <property type="protein sequence ID" value="RMQ48635.1"/>
    <property type="molecule type" value="Genomic_DNA"/>
</dbReference>
<dbReference type="Proteomes" id="UP000277236">
    <property type="component" value="Unassembled WGS sequence"/>
</dbReference>
<evidence type="ECO:0000313" key="4">
    <source>
        <dbReference type="Proteomes" id="UP000277236"/>
    </source>
</evidence>
<feature type="domain" description="DUF4136" evidence="2">
    <location>
        <begin position="23"/>
        <end position="186"/>
    </location>
</feature>
<dbReference type="AlphaFoldDB" id="A0A3M4M4G9"/>
<evidence type="ECO:0000259" key="2">
    <source>
        <dbReference type="Pfam" id="PF13590"/>
    </source>
</evidence>
<dbReference type="Pfam" id="PF13590">
    <property type="entry name" value="DUF4136"/>
    <property type="match status" value="1"/>
</dbReference>
<dbReference type="OrthoDB" id="7019059at2"/>
<keyword evidence="3" id="KW-0449">Lipoprotein</keyword>
<comment type="caution">
    <text evidence="3">The sequence shown here is derived from an EMBL/GenBank/DDBJ whole genome shotgun (WGS) entry which is preliminary data.</text>
</comment>
<sequence length="187" mass="21431">MFRRLALLSLALLLTACQNTQINRDFDARRDFGGYRNWSWKEPGVQYQPEDPRIKSDLTEQRIRQSINDQLEQRGLRMAPSGTNADLQVQAWLIVESRQQLVSTNNNAGWGPWGSYGYWGGPFPTETRSVDYKVTTLQIDLFDGKDGKLVWRGSTERILSDNAGNPSARDNIVRETVARILEQYPPR</sequence>
<feature type="signal peptide" evidence="1">
    <location>
        <begin position="1"/>
        <end position="20"/>
    </location>
</feature>
<feature type="chain" id="PRO_5018152770" evidence="1">
    <location>
        <begin position="21"/>
        <end position="187"/>
    </location>
</feature>